<dbReference type="GO" id="GO:0005886">
    <property type="term" value="C:plasma membrane"/>
    <property type="evidence" value="ECO:0007669"/>
    <property type="project" value="TreeGrafter"/>
</dbReference>
<keyword evidence="8" id="KW-1185">Reference proteome</keyword>
<accession>A0A8R1I8E8</accession>
<keyword evidence="4 6" id="KW-1133">Transmembrane helix</keyword>
<dbReference type="AlphaFoldDB" id="A0A8R1I8E8"/>
<reference evidence="8" key="1">
    <citation type="submission" date="2010-08" db="EMBL/GenBank/DDBJ databases">
        <authorList>
            <consortium name="Caenorhabditis japonica Sequencing Consortium"/>
            <person name="Wilson R.K."/>
        </authorList>
    </citation>
    <scope>NUCLEOTIDE SEQUENCE [LARGE SCALE GENOMIC DNA]</scope>
    <source>
        <strain evidence="8">DF5081</strain>
    </source>
</reference>
<dbReference type="PANTHER" id="PTHR10283">
    <property type="entry name" value="SOLUTE CARRIER FAMILY 13 MEMBER"/>
    <property type="match status" value="1"/>
</dbReference>
<evidence type="ECO:0000313" key="8">
    <source>
        <dbReference type="Proteomes" id="UP000005237"/>
    </source>
</evidence>
<feature type="transmembrane region" description="Helical" evidence="6">
    <location>
        <begin position="12"/>
        <end position="28"/>
    </location>
</feature>
<evidence type="ECO:0000313" key="7">
    <source>
        <dbReference type="EnsemblMetazoa" id="CJA26285.1"/>
    </source>
</evidence>
<reference evidence="7" key="2">
    <citation type="submission" date="2022-06" db="UniProtKB">
        <authorList>
            <consortium name="EnsemblMetazoa"/>
        </authorList>
    </citation>
    <scope>IDENTIFICATION</scope>
    <source>
        <strain evidence="7">DF5081</strain>
    </source>
</reference>
<dbReference type="GO" id="GO:0015137">
    <property type="term" value="F:citrate transmembrane transporter activity"/>
    <property type="evidence" value="ECO:0007669"/>
    <property type="project" value="TreeGrafter"/>
</dbReference>
<keyword evidence="5 6" id="KW-0472">Membrane</keyword>
<proteinExistence type="inferred from homology"/>
<comment type="similarity">
    <text evidence="2">Belongs to the SLC13A/DASS transporter (TC 2.A.47) family. NADC subfamily.</text>
</comment>
<dbReference type="PANTHER" id="PTHR10283:SF84">
    <property type="entry name" value="SODIUM-DEPENDENT HIGH-AFFINITY DICARBOXYLATE TRANSPORTER 2"/>
    <property type="match status" value="1"/>
</dbReference>
<dbReference type="InterPro" id="IPR001898">
    <property type="entry name" value="SLC13A/DASS"/>
</dbReference>
<comment type="subcellular location">
    <subcellularLocation>
        <location evidence="1">Membrane</location>
        <topology evidence="1">Multi-pass membrane protein</topology>
    </subcellularLocation>
</comment>
<dbReference type="Pfam" id="PF00939">
    <property type="entry name" value="Na_sulph_symp"/>
    <property type="match status" value="1"/>
</dbReference>
<evidence type="ECO:0000256" key="1">
    <source>
        <dbReference type="ARBA" id="ARBA00004141"/>
    </source>
</evidence>
<evidence type="ECO:0000256" key="3">
    <source>
        <dbReference type="ARBA" id="ARBA00022692"/>
    </source>
</evidence>
<feature type="transmembrane region" description="Helical" evidence="6">
    <location>
        <begin position="34"/>
        <end position="61"/>
    </location>
</feature>
<evidence type="ECO:0000256" key="2">
    <source>
        <dbReference type="ARBA" id="ARBA00006772"/>
    </source>
</evidence>
<organism evidence="7 8">
    <name type="scientific">Caenorhabditis japonica</name>
    <dbReference type="NCBI Taxonomy" id="281687"/>
    <lineage>
        <taxon>Eukaryota</taxon>
        <taxon>Metazoa</taxon>
        <taxon>Ecdysozoa</taxon>
        <taxon>Nematoda</taxon>
        <taxon>Chromadorea</taxon>
        <taxon>Rhabditida</taxon>
        <taxon>Rhabditina</taxon>
        <taxon>Rhabditomorpha</taxon>
        <taxon>Rhabditoidea</taxon>
        <taxon>Rhabditidae</taxon>
        <taxon>Peloderinae</taxon>
        <taxon>Caenorhabditis</taxon>
    </lineage>
</organism>
<protein>
    <submittedName>
        <fullName evidence="7">Uncharacterized protein</fullName>
    </submittedName>
</protein>
<feature type="transmembrane region" description="Helical" evidence="6">
    <location>
        <begin position="82"/>
        <end position="100"/>
    </location>
</feature>
<sequence length="228" mass="25007">MKPTQRLLIKKILVLLGPLVAVPLLFFGPEYRCLFSIIFLSTYWIGEALPIGVTSLLPLALYPILQIVPSKQISPVYFKDSIVLFMCTLIMAMAVEATGLHRRIALKLLTKVGAKKSVMLFGFMFITSFISFFVSDTACTALMCPTAVALLMSMSDAVQHVKEGERKKKPISEEASVAEKMRLDEMNSQDAGFCKALILACAHASLIGGTAIITSTGPNLVFRENIQK</sequence>
<evidence type="ECO:0000256" key="4">
    <source>
        <dbReference type="ARBA" id="ARBA00022989"/>
    </source>
</evidence>
<evidence type="ECO:0000256" key="5">
    <source>
        <dbReference type="ARBA" id="ARBA00023136"/>
    </source>
</evidence>
<dbReference type="GO" id="GO:0015141">
    <property type="term" value="F:succinate transmembrane transporter activity"/>
    <property type="evidence" value="ECO:0007669"/>
    <property type="project" value="TreeGrafter"/>
</dbReference>
<dbReference type="Proteomes" id="UP000005237">
    <property type="component" value="Unassembled WGS sequence"/>
</dbReference>
<evidence type="ECO:0000256" key="6">
    <source>
        <dbReference type="SAM" id="Phobius"/>
    </source>
</evidence>
<feature type="transmembrane region" description="Helical" evidence="6">
    <location>
        <begin position="120"/>
        <end position="152"/>
    </location>
</feature>
<dbReference type="EnsemblMetazoa" id="CJA26285.1">
    <property type="protein sequence ID" value="CJA26285.1"/>
    <property type="gene ID" value="WBGene00181857"/>
</dbReference>
<name>A0A8R1I8E8_CAEJA</name>
<keyword evidence="3 6" id="KW-0812">Transmembrane</keyword>